<name>A0ACB0Y856_MELEN</name>
<reference evidence="1" key="1">
    <citation type="submission" date="2023-11" db="EMBL/GenBank/DDBJ databases">
        <authorList>
            <person name="Poullet M."/>
        </authorList>
    </citation>
    <scope>NUCLEOTIDE SEQUENCE</scope>
    <source>
        <strain evidence="1">E1834</strain>
    </source>
</reference>
<organism evidence="1 2">
    <name type="scientific">Meloidogyne enterolobii</name>
    <name type="common">Root-knot nematode worm</name>
    <name type="synonym">Meloidogyne mayaguensis</name>
    <dbReference type="NCBI Taxonomy" id="390850"/>
    <lineage>
        <taxon>Eukaryota</taxon>
        <taxon>Metazoa</taxon>
        <taxon>Ecdysozoa</taxon>
        <taxon>Nematoda</taxon>
        <taxon>Chromadorea</taxon>
        <taxon>Rhabditida</taxon>
        <taxon>Tylenchina</taxon>
        <taxon>Tylenchomorpha</taxon>
        <taxon>Tylenchoidea</taxon>
        <taxon>Meloidogynidae</taxon>
        <taxon>Meloidogyninae</taxon>
        <taxon>Meloidogyne</taxon>
    </lineage>
</organism>
<proteinExistence type="predicted"/>
<evidence type="ECO:0000313" key="2">
    <source>
        <dbReference type="Proteomes" id="UP001497535"/>
    </source>
</evidence>
<comment type="caution">
    <text evidence="1">The sequence shown here is derived from an EMBL/GenBank/DDBJ whole genome shotgun (WGS) entry which is preliminary data.</text>
</comment>
<dbReference type="EMBL" id="CAVMJV010000008">
    <property type="protein sequence ID" value="CAK5036222.1"/>
    <property type="molecule type" value="Genomic_DNA"/>
</dbReference>
<gene>
    <name evidence="1" type="ORF">MENTE1834_LOCUS8960</name>
</gene>
<keyword evidence="2" id="KW-1185">Reference proteome</keyword>
<protein>
    <submittedName>
        <fullName evidence="1">Uncharacterized protein</fullName>
    </submittedName>
</protein>
<evidence type="ECO:0000313" key="1">
    <source>
        <dbReference type="EMBL" id="CAK5036222.1"/>
    </source>
</evidence>
<sequence length="96" mass="9901">MSDSPPTTGPNTVCMTNRPGATSVLPIKYFQKCRVPSIIPGTSVDSSIALRTSGKSVARVGISATQLAISNDVLISFVQLSSRSSHPPSSLAIATA</sequence>
<accession>A0ACB0Y856</accession>
<dbReference type="Proteomes" id="UP001497535">
    <property type="component" value="Unassembled WGS sequence"/>
</dbReference>